<feature type="transmembrane region" description="Helical" evidence="5">
    <location>
        <begin position="102"/>
        <end position="119"/>
    </location>
</feature>
<keyword evidence="2 5" id="KW-0812">Transmembrane</keyword>
<dbReference type="EMBL" id="AP027728">
    <property type="protein sequence ID" value="BDZ39512.1"/>
    <property type="molecule type" value="Genomic_DNA"/>
</dbReference>
<evidence type="ECO:0008006" key="8">
    <source>
        <dbReference type="Google" id="ProtNLM"/>
    </source>
</evidence>
<feature type="transmembrane region" description="Helical" evidence="5">
    <location>
        <begin position="71"/>
        <end position="90"/>
    </location>
</feature>
<dbReference type="RefSeq" id="WP_286299701.1">
    <property type="nucleotide sequence ID" value="NZ_AP027728.1"/>
</dbReference>
<evidence type="ECO:0000256" key="3">
    <source>
        <dbReference type="ARBA" id="ARBA00022989"/>
    </source>
</evidence>
<dbReference type="Pfam" id="PF13564">
    <property type="entry name" value="DoxX_2"/>
    <property type="match status" value="1"/>
</dbReference>
<evidence type="ECO:0000313" key="7">
    <source>
        <dbReference type="Proteomes" id="UP001321543"/>
    </source>
</evidence>
<sequence>MNVALWIVTGILAAMYLFAGLTKSFTPKDKLAANMPWVEDFSPGIVTFIGVAEFAGAVGLVLPWLTGIAPVLTPLAATGLVIVQILAIVVHVRRGEQKSLPFNVVLLLAALFVAIFRFVQL</sequence>
<accession>A0ABM8FVG3</accession>
<dbReference type="Proteomes" id="UP001321543">
    <property type="component" value="Chromosome"/>
</dbReference>
<organism evidence="6 7">
    <name type="scientific">Microbacterium suwonense</name>
    <dbReference type="NCBI Taxonomy" id="683047"/>
    <lineage>
        <taxon>Bacteria</taxon>
        <taxon>Bacillati</taxon>
        <taxon>Actinomycetota</taxon>
        <taxon>Actinomycetes</taxon>
        <taxon>Micrococcales</taxon>
        <taxon>Microbacteriaceae</taxon>
        <taxon>Microbacterium</taxon>
    </lineage>
</organism>
<keyword evidence="4 5" id="KW-0472">Membrane</keyword>
<protein>
    <recommendedName>
        <fullName evidence="8">DoxX family protein</fullName>
    </recommendedName>
</protein>
<dbReference type="InterPro" id="IPR032808">
    <property type="entry name" value="DoxX"/>
</dbReference>
<evidence type="ECO:0000256" key="1">
    <source>
        <dbReference type="ARBA" id="ARBA00004141"/>
    </source>
</evidence>
<reference evidence="7" key="1">
    <citation type="journal article" date="2019" name="Int. J. Syst. Evol. Microbiol.">
        <title>The Global Catalogue of Microorganisms (GCM) 10K type strain sequencing project: providing services to taxonomists for standard genome sequencing and annotation.</title>
        <authorList>
            <consortium name="The Broad Institute Genomics Platform"/>
            <consortium name="The Broad Institute Genome Sequencing Center for Infectious Disease"/>
            <person name="Wu L."/>
            <person name="Ma J."/>
        </authorList>
    </citation>
    <scope>NUCLEOTIDE SEQUENCE [LARGE SCALE GENOMIC DNA]</scope>
    <source>
        <strain evidence="7">NBRC 106310</strain>
    </source>
</reference>
<evidence type="ECO:0000256" key="5">
    <source>
        <dbReference type="SAM" id="Phobius"/>
    </source>
</evidence>
<feature type="transmembrane region" description="Helical" evidence="5">
    <location>
        <begin position="6"/>
        <end position="25"/>
    </location>
</feature>
<name>A0ABM8FVG3_9MICO</name>
<gene>
    <name evidence="6" type="ORF">GCM10025863_21260</name>
</gene>
<feature type="transmembrane region" description="Helical" evidence="5">
    <location>
        <begin position="45"/>
        <end position="65"/>
    </location>
</feature>
<proteinExistence type="predicted"/>
<evidence type="ECO:0000256" key="4">
    <source>
        <dbReference type="ARBA" id="ARBA00023136"/>
    </source>
</evidence>
<evidence type="ECO:0000256" key="2">
    <source>
        <dbReference type="ARBA" id="ARBA00022692"/>
    </source>
</evidence>
<keyword evidence="7" id="KW-1185">Reference proteome</keyword>
<keyword evidence="3 5" id="KW-1133">Transmembrane helix</keyword>
<comment type="subcellular location">
    <subcellularLocation>
        <location evidence="1">Membrane</location>
        <topology evidence="1">Multi-pass membrane protein</topology>
    </subcellularLocation>
</comment>
<evidence type="ECO:0000313" key="6">
    <source>
        <dbReference type="EMBL" id="BDZ39512.1"/>
    </source>
</evidence>